<dbReference type="Proteomes" id="UP000244005">
    <property type="component" value="Unassembled WGS sequence"/>
</dbReference>
<accession>A0A2R6WRV3</accession>
<reference evidence="3" key="1">
    <citation type="journal article" date="2017" name="Cell">
        <title>Insights into land plant evolution garnered from the Marchantia polymorpha genome.</title>
        <authorList>
            <person name="Bowman J.L."/>
            <person name="Kohchi T."/>
            <person name="Yamato K.T."/>
            <person name="Jenkins J."/>
            <person name="Shu S."/>
            <person name="Ishizaki K."/>
            <person name="Yamaoka S."/>
            <person name="Nishihama R."/>
            <person name="Nakamura Y."/>
            <person name="Berger F."/>
            <person name="Adam C."/>
            <person name="Aki S.S."/>
            <person name="Althoff F."/>
            <person name="Araki T."/>
            <person name="Arteaga-Vazquez M.A."/>
            <person name="Balasubrmanian S."/>
            <person name="Barry K."/>
            <person name="Bauer D."/>
            <person name="Boehm C.R."/>
            <person name="Briginshaw L."/>
            <person name="Caballero-Perez J."/>
            <person name="Catarino B."/>
            <person name="Chen F."/>
            <person name="Chiyoda S."/>
            <person name="Chovatia M."/>
            <person name="Davies K.M."/>
            <person name="Delmans M."/>
            <person name="Demura T."/>
            <person name="Dierschke T."/>
            <person name="Dolan L."/>
            <person name="Dorantes-Acosta A.E."/>
            <person name="Eklund D.M."/>
            <person name="Florent S.N."/>
            <person name="Flores-Sandoval E."/>
            <person name="Fujiyama A."/>
            <person name="Fukuzawa H."/>
            <person name="Galik B."/>
            <person name="Grimanelli D."/>
            <person name="Grimwood J."/>
            <person name="Grossniklaus U."/>
            <person name="Hamada T."/>
            <person name="Haseloff J."/>
            <person name="Hetherington A.J."/>
            <person name="Higo A."/>
            <person name="Hirakawa Y."/>
            <person name="Hundley H.N."/>
            <person name="Ikeda Y."/>
            <person name="Inoue K."/>
            <person name="Inoue S.I."/>
            <person name="Ishida S."/>
            <person name="Jia Q."/>
            <person name="Kakita M."/>
            <person name="Kanazawa T."/>
            <person name="Kawai Y."/>
            <person name="Kawashima T."/>
            <person name="Kennedy M."/>
            <person name="Kinose K."/>
            <person name="Kinoshita T."/>
            <person name="Kohara Y."/>
            <person name="Koide E."/>
            <person name="Komatsu K."/>
            <person name="Kopischke S."/>
            <person name="Kubo M."/>
            <person name="Kyozuka J."/>
            <person name="Lagercrantz U."/>
            <person name="Lin S.S."/>
            <person name="Lindquist E."/>
            <person name="Lipzen A.M."/>
            <person name="Lu C.W."/>
            <person name="De Luna E."/>
            <person name="Martienssen R.A."/>
            <person name="Minamino N."/>
            <person name="Mizutani M."/>
            <person name="Mizutani M."/>
            <person name="Mochizuki N."/>
            <person name="Monte I."/>
            <person name="Mosher R."/>
            <person name="Nagasaki H."/>
            <person name="Nakagami H."/>
            <person name="Naramoto S."/>
            <person name="Nishitani K."/>
            <person name="Ohtani M."/>
            <person name="Okamoto T."/>
            <person name="Okumura M."/>
            <person name="Phillips J."/>
            <person name="Pollak B."/>
            <person name="Reinders A."/>
            <person name="Rovekamp M."/>
            <person name="Sano R."/>
            <person name="Sawa S."/>
            <person name="Schmid M.W."/>
            <person name="Shirakawa M."/>
            <person name="Solano R."/>
            <person name="Spunde A."/>
            <person name="Suetsugu N."/>
            <person name="Sugano S."/>
            <person name="Sugiyama A."/>
            <person name="Sun R."/>
            <person name="Suzuki Y."/>
            <person name="Takenaka M."/>
            <person name="Takezawa D."/>
            <person name="Tomogane H."/>
            <person name="Tsuzuki M."/>
            <person name="Ueda T."/>
            <person name="Umeda M."/>
            <person name="Ward J.M."/>
            <person name="Watanabe Y."/>
            <person name="Yazaki K."/>
            <person name="Yokoyama R."/>
            <person name="Yoshitake Y."/>
            <person name="Yotsui I."/>
            <person name="Zachgo S."/>
            <person name="Schmutz J."/>
        </authorList>
    </citation>
    <scope>NUCLEOTIDE SEQUENCE [LARGE SCALE GENOMIC DNA]</scope>
    <source>
        <strain evidence="3">Tak-1</strain>
    </source>
</reference>
<keyword evidence="3" id="KW-1185">Reference proteome</keyword>
<name>A0A2R6WRV3_MARPO</name>
<gene>
    <name evidence="2" type="ORF">MARPO_0062s0014</name>
</gene>
<dbReference type="AlphaFoldDB" id="A0A2R6WRV3"/>
<dbReference type="PROSITE" id="PS51257">
    <property type="entry name" value="PROKAR_LIPOPROTEIN"/>
    <property type="match status" value="1"/>
</dbReference>
<keyword evidence="1" id="KW-0812">Transmembrane</keyword>
<protein>
    <submittedName>
        <fullName evidence="2">Uncharacterized protein</fullName>
    </submittedName>
</protein>
<evidence type="ECO:0000256" key="1">
    <source>
        <dbReference type="SAM" id="Phobius"/>
    </source>
</evidence>
<dbReference type="Gramene" id="Mp7g05110.1">
    <property type="protein sequence ID" value="Mp7g05110.1.cds1"/>
    <property type="gene ID" value="Mp7g05110"/>
</dbReference>
<feature type="transmembrane region" description="Helical" evidence="1">
    <location>
        <begin position="21"/>
        <end position="41"/>
    </location>
</feature>
<sequence>MHTNRHKRLTRSFIHARISHPSAFFALCGCFIISYPCVLPVPSHSHDGNGNPVCLPKGACSRFSVRGSNILDTARHPSMINLLPSQDSSPFTCTRHKENGNDECFPSSR</sequence>
<dbReference type="EMBL" id="KZ772734">
    <property type="protein sequence ID" value="PTQ36588.1"/>
    <property type="molecule type" value="Genomic_DNA"/>
</dbReference>
<evidence type="ECO:0000313" key="2">
    <source>
        <dbReference type="EMBL" id="PTQ36588.1"/>
    </source>
</evidence>
<keyword evidence="1" id="KW-1133">Transmembrane helix</keyword>
<organism evidence="2 3">
    <name type="scientific">Marchantia polymorpha</name>
    <name type="common">Common liverwort</name>
    <name type="synonym">Marchantia aquatica</name>
    <dbReference type="NCBI Taxonomy" id="3197"/>
    <lineage>
        <taxon>Eukaryota</taxon>
        <taxon>Viridiplantae</taxon>
        <taxon>Streptophyta</taxon>
        <taxon>Embryophyta</taxon>
        <taxon>Marchantiophyta</taxon>
        <taxon>Marchantiopsida</taxon>
        <taxon>Marchantiidae</taxon>
        <taxon>Marchantiales</taxon>
        <taxon>Marchantiaceae</taxon>
        <taxon>Marchantia</taxon>
    </lineage>
</organism>
<evidence type="ECO:0000313" key="3">
    <source>
        <dbReference type="Proteomes" id="UP000244005"/>
    </source>
</evidence>
<proteinExistence type="predicted"/>
<keyword evidence="1" id="KW-0472">Membrane</keyword>